<comment type="pathway">
    <text evidence="3 14 15">Cofactor biosynthesis; coenzyme A biosynthesis; CoA from (R)-pantothenate: step 1/5.</text>
</comment>
<keyword evidence="9 14" id="KW-0547">Nucleotide-binding</keyword>
<evidence type="ECO:0000256" key="2">
    <source>
        <dbReference type="ARBA" id="ARBA00004496"/>
    </source>
</evidence>
<keyword evidence="18" id="KW-1185">Reference proteome</keyword>
<dbReference type="GO" id="GO:0004594">
    <property type="term" value="F:pantothenate kinase activity"/>
    <property type="evidence" value="ECO:0007669"/>
    <property type="project" value="UniProtKB-UniRule"/>
</dbReference>
<dbReference type="AlphaFoldDB" id="A0A9X3Z460"/>
<reference evidence="17" key="1">
    <citation type="submission" date="2022-12" db="EMBL/GenBank/DDBJ databases">
        <title>Draft genome sequence of the thermophilic strain Brevibacillus thermoruber HT42, isolated from Los Humeros, Puebla, Mexico, with biotechnological potential.</title>
        <authorList>
            <person name="Lara Sanchez J."/>
            <person name="Solis Palacios R."/>
            <person name="Bustos Baena A.S."/>
            <person name="Ruz Baez A.E."/>
            <person name="Espinosa Luna G."/>
            <person name="Oliart Ros R.M."/>
        </authorList>
    </citation>
    <scope>NUCLEOTIDE SEQUENCE</scope>
    <source>
        <strain evidence="17">HT42</strain>
    </source>
</reference>
<dbReference type="Gene3D" id="3.40.50.300">
    <property type="entry name" value="P-loop containing nucleotide triphosphate hydrolases"/>
    <property type="match status" value="1"/>
</dbReference>
<proteinExistence type="inferred from homology"/>
<keyword evidence="12 14" id="KW-0173">Coenzyme A biosynthesis</keyword>
<dbReference type="GO" id="GO:0015937">
    <property type="term" value="P:coenzyme A biosynthetic process"/>
    <property type="evidence" value="ECO:0007669"/>
    <property type="project" value="UniProtKB-UniRule"/>
</dbReference>
<dbReference type="Proteomes" id="UP001151071">
    <property type="component" value="Unassembled WGS sequence"/>
</dbReference>
<comment type="subcellular location">
    <subcellularLocation>
        <location evidence="2 14 15">Cytoplasm</location>
    </subcellularLocation>
</comment>
<evidence type="ECO:0000256" key="7">
    <source>
        <dbReference type="ARBA" id="ARBA00022490"/>
    </source>
</evidence>
<dbReference type="InterPro" id="IPR004566">
    <property type="entry name" value="PanK"/>
</dbReference>
<dbReference type="GO" id="GO:0005524">
    <property type="term" value="F:ATP binding"/>
    <property type="evidence" value="ECO:0007669"/>
    <property type="project" value="UniProtKB-UniRule"/>
</dbReference>
<sequence>MASPYMTFSREQWRGLRASTPLTISDEELACLQGLNEKLSLSEVADIYLPLSRLLNLYVGATQELYHATHTFLGKQDKKVPFIIGIAGSVAVGKSTTARILQTLLSRWPNHPKVDLVTTDGFLYPNRVLEERGLMKRKGFPESYNTKRLVSFLSDVKSGVPEVAAPVYSHLVYDIVPGEWQVVREPDILIVEGLNVLQTPVDEKQRRVTEVFVSDFFDFSIYVDAREEDIMKWYVERFKLLRETAFSNPASYFRRYANLTDEEATAVATSIWTEINGINLRKNILPTRGRAQLILEKGPDHMVQSVKLRRL</sequence>
<evidence type="ECO:0000256" key="8">
    <source>
        <dbReference type="ARBA" id="ARBA00022679"/>
    </source>
</evidence>
<feature type="domain" description="Phosphoribulokinase/uridine kinase" evidence="16">
    <location>
        <begin position="83"/>
        <end position="236"/>
    </location>
</feature>
<evidence type="ECO:0000256" key="5">
    <source>
        <dbReference type="ARBA" id="ARBA00012102"/>
    </source>
</evidence>
<evidence type="ECO:0000259" key="16">
    <source>
        <dbReference type="Pfam" id="PF00485"/>
    </source>
</evidence>
<dbReference type="PANTHER" id="PTHR10285">
    <property type="entry name" value="URIDINE KINASE"/>
    <property type="match status" value="1"/>
</dbReference>
<dbReference type="InterPro" id="IPR027417">
    <property type="entry name" value="P-loop_NTPase"/>
</dbReference>
<dbReference type="GO" id="GO:0005737">
    <property type="term" value="C:cytoplasm"/>
    <property type="evidence" value="ECO:0007669"/>
    <property type="project" value="UniProtKB-SubCell"/>
</dbReference>
<evidence type="ECO:0000256" key="13">
    <source>
        <dbReference type="ARBA" id="ARBA00032866"/>
    </source>
</evidence>
<comment type="caution">
    <text evidence="17">The sequence shown here is derived from an EMBL/GenBank/DDBJ whole genome shotgun (WGS) entry which is preliminary data.</text>
</comment>
<dbReference type="NCBIfam" id="TIGR00554">
    <property type="entry name" value="panK_bact"/>
    <property type="match status" value="1"/>
</dbReference>
<dbReference type="FunFam" id="3.40.50.300:FF:000242">
    <property type="entry name" value="Pantothenate kinase"/>
    <property type="match status" value="1"/>
</dbReference>
<accession>A0A9X3Z460</accession>
<keyword evidence="11 14" id="KW-0067">ATP-binding</keyword>
<evidence type="ECO:0000313" key="17">
    <source>
        <dbReference type="EMBL" id="MDA5109606.1"/>
    </source>
</evidence>
<evidence type="ECO:0000256" key="11">
    <source>
        <dbReference type="ARBA" id="ARBA00022840"/>
    </source>
</evidence>
<dbReference type="InterPro" id="IPR006083">
    <property type="entry name" value="PRK/URK"/>
</dbReference>
<organism evidence="17 18">
    <name type="scientific">Brevibacillus thermoruber</name>
    <dbReference type="NCBI Taxonomy" id="33942"/>
    <lineage>
        <taxon>Bacteria</taxon>
        <taxon>Bacillati</taxon>
        <taxon>Bacillota</taxon>
        <taxon>Bacilli</taxon>
        <taxon>Bacillales</taxon>
        <taxon>Paenibacillaceae</taxon>
        <taxon>Brevibacillus</taxon>
    </lineage>
</organism>
<dbReference type="SUPFAM" id="SSF52540">
    <property type="entry name" value="P-loop containing nucleoside triphosphate hydrolases"/>
    <property type="match status" value="1"/>
</dbReference>
<keyword evidence="7 14" id="KW-0963">Cytoplasm</keyword>
<keyword evidence="8 14" id="KW-0808">Transferase</keyword>
<gene>
    <name evidence="14 17" type="primary">coaA</name>
    <name evidence="17" type="ORF">O3V59_14670</name>
</gene>
<comment type="catalytic activity">
    <reaction evidence="1 14 15">
        <text>(R)-pantothenate + ATP = (R)-4'-phosphopantothenate + ADP + H(+)</text>
        <dbReference type="Rhea" id="RHEA:16373"/>
        <dbReference type="ChEBI" id="CHEBI:10986"/>
        <dbReference type="ChEBI" id="CHEBI:15378"/>
        <dbReference type="ChEBI" id="CHEBI:29032"/>
        <dbReference type="ChEBI" id="CHEBI:30616"/>
        <dbReference type="ChEBI" id="CHEBI:456216"/>
        <dbReference type="EC" id="2.7.1.33"/>
    </reaction>
</comment>
<feature type="binding site" evidence="14">
    <location>
        <begin position="88"/>
        <end position="95"/>
    </location>
    <ligand>
        <name>ATP</name>
        <dbReference type="ChEBI" id="CHEBI:30616"/>
    </ligand>
</feature>
<evidence type="ECO:0000256" key="4">
    <source>
        <dbReference type="ARBA" id="ARBA00006087"/>
    </source>
</evidence>
<dbReference type="PIRSF" id="PIRSF000545">
    <property type="entry name" value="Pantothenate_kin"/>
    <property type="match status" value="1"/>
</dbReference>
<evidence type="ECO:0000256" key="1">
    <source>
        <dbReference type="ARBA" id="ARBA00001206"/>
    </source>
</evidence>
<dbReference type="RefSeq" id="WP_029097805.1">
    <property type="nucleotide sequence ID" value="NZ_JAPYYP010000019.1"/>
</dbReference>
<dbReference type="CDD" id="cd02025">
    <property type="entry name" value="PanK"/>
    <property type="match status" value="1"/>
</dbReference>
<evidence type="ECO:0000256" key="9">
    <source>
        <dbReference type="ARBA" id="ARBA00022741"/>
    </source>
</evidence>
<evidence type="ECO:0000256" key="14">
    <source>
        <dbReference type="HAMAP-Rule" id="MF_00215"/>
    </source>
</evidence>
<dbReference type="Pfam" id="PF00485">
    <property type="entry name" value="PRK"/>
    <property type="match status" value="1"/>
</dbReference>
<dbReference type="EMBL" id="JAPYYP010000019">
    <property type="protein sequence ID" value="MDA5109606.1"/>
    <property type="molecule type" value="Genomic_DNA"/>
</dbReference>
<protein>
    <recommendedName>
        <fullName evidence="6 14">Pantothenate kinase</fullName>
        <ecNumber evidence="5 14">2.7.1.33</ecNumber>
    </recommendedName>
    <alternativeName>
        <fullName evidence="13 14">Pantothenic acid kinase</fullName>
    </alternativeName>
</protein>
<comment type="similarity">
    <text evidence="4 14 15">Belongs to the prokaryotic pantothenate kinase family.</text>
</comment>
<name>A0A9X3Z460_9BACL</name>
<evidence type="ECO:0000256" key="12">
    <source>
        <dbReference type="ARBA" id="ARBA00022993"/>
    </source>
</evidence>
<evidence type="ECO:0000313" key="18">
    <source>
        <dbReference type="Proteomes" id="UP001151071"/>
    </source>
</evidence>
<dbReference type="HAMAP" id="MF_00215">
    <property type="entry name" value="Pantothen_kinase_1"/>
    <property type="match status" value="1"/>
</dbReference>
<keyword evidence="10 14" id="KW-0418">Kinase</keyword>
<evidence type="ECO:0000256" key="15">
    <source>
        <dbReference type="RuleBase" id="RU003530"/>
    </source>
</evidence>
<dbReference type="EC" id="2.7.1.33" evidence="5 14"/>
<evidence type="ECO:0000256" key="3">
    <source>
        <dbReference type="ARBA" id="ARBA00005225"/>
    </source>
</evidence>
<evidence type="ECO:0000256" key="10">
    <source>
        <dbReference type="ARBA" id="ARBA00022777"/>
    </source>
</evidence>
<evidence type="ECO:0000256" key="6">
    <source>
        <dbReference type="ARBA" id="ARBA00015080"/>
    </source>
</evidence>